<comment type="similarity">
    <text evidence="3">Belongs to the SOWAH family.</text>
</comment>
<evidence type="ECO:0000259" key="6">
    <source>
        <dbReference type="Pfam" id="PF25877"/>
    </source>
</evidence>
<gene>
    <name evidence="7" type="ORF">ACEWY4_027040</name>
</gene>
<proteinExistence type="inferred from homology"/>
<dbReference type="SMART" id="SM00248">
    <property type="entry name" value="ANK"/>
    <property type="match status" value="2"/>
</dbReference>
<keyword evidence="2 4" id="KW-0040">ANK repeat</keyword>
<dbReference type="EMBL" id="JBHFQA010000024">
    <property type="protein sequence ID" value="KAL2077536.1"/>
    <property type="molecule type" value="Genomic_DNA"/>
</dbReference>
<dbReference type="Gene3D" id="1.25.40.20">
    <property type="entry name" value="Ankyrin repeat-containing domain"/>
    <property type="match status" value="1"/>
</dbReference>
<keyword evidence="1" id="KW-0677">Repeat</keyword>
<feature type="repeat" description="ANK" evidence="4">
    <location>
        <begin position="324"/>
        <end position="360"/>
    </location>
</feature>
<dbReference type="SUPFAM" id="SSF48403">
    <property type="entry name" value="Ankyrin repeat"/>
    <property type="match status" value="1"/>
</dbReference>
<dbReference type="InterPro" id="IPR036770">
    <property type="entry name" value="Ankyrin_rpt-contain_sf"/>
</dbReference>
<dbReference type="Pfam" id="PF13637">
    <property type="entry name" value="Ank_4"/>
    <property type="match status" value="1"/>
</dbReference>
<dbReference type="Pfam" id="PF25877">
    <property type="entry name" value="WHD_SOWAH"/>
    <property type="match status" value="1"/>
</dbReference>
<evidence type="ECO:0000256" key="1">
    <source>
        <dbReference type="ARBA" id="ARBA00022737"/>
    </source>
</evidence>
<dbReference type="PANTHER" id="PTHR14491:SF2">
    <property type="entry name" value="ANKYRIN REPEAT DOMAIN-CONTAINING PROTEIN SOWAHA"/>
    <property type="match status" value="1"/>
</dbReference>
<feature type="compositionally biased region" description="Basic residues" evidence="5">
    <location>
        <begin position="456"/>
        <end position="468"/>
    </location>
</feature>
<dbReference type="PANTHER" id="PTHR14491">
    <property type="entry name" value="SOSONDOWAH, ISOFORM G"/>
    <property type="match status" value="1"/>
</dbReference>
<reference evidence="7 8" key="1">
    <citation type="submission" date="2024-09" db="EMBL/GenBank/DDBJ databases">
        <title>A chromosome-level genome assembly of Gray's grenadier anchovy, Coilia grayii.</title>
        <authorList>
            <person name="Fu Z."/>
        </authorList>
    </citation>
    <scope>NUCLEOTIDE SEQUENCE [LARGE SCALE GENOMIC DNA]</scope>
    <source>
        <strain evidence="7">G4</strain>
        <tissue evidence="7">Muscle</tissue>
    </source>
</reference>
<dbReference type="AlphaFoldDB" id="A0ABD1ITJ7"/>
<evidence type="ECO:0000313" key="8">
    <source>
        <dbReference type="Proteomes" id="UP001591681"/>
    </source>
</evidence>
<organism evidence="7 8">
    <name type="scientific">Coilia grayii</name>
    <name type="common">Gray's grenadier anchovy</name>
    <dbReference type="NCBI Taxonomy" id="363190"/>
    <lineage>
        <taxon>Eukaryota</taxon>
        <taxon>Metazoa</taxon>
        <taxon>Chordata</taxon>
        <taxon>Craniata</taxon>
        <taxon>Vertebrata</taxon>
        <taxon>Euteleostomi</taxon>
        <taxon>Actinopterygii</taxon>
        <taxon>Neopterygii</taxon>
        <taxon>Teleostei</taxon>
        <taxon>Clupei</taxon>
        <taxon>Clupeiformes</taxon>
        <taxon>Clupeoidei</taxon>
        <taxon>Engraulidae</taxon>
        <taxon>Coilinae</taxon>
        <taxon>Coilia</taxon>
    </lineage>
</organism>
<evidence type="ECO:0000256" key="2">
    <source>
        <dbReference type="ARBA" id="ARBA00023043"/>
    </source>
</evidence>
<dbReference type="InterPro" id="IPR002110">
    <property type="entry name" value="Ankyrin_rpt"/>
</dbReference>
<evidence type="ECO:0000256" key="5">
    <source>
        <dbReference type="SAM" id="MobiDB-lite"/>
    </source>
</evidence>
<dbReference type="InterPro" id="IPR058889">
    <property type="entry name" value="WHD_SOWAHA-C"/>
</dbReference>
<keyword evidence="8" id="KW-1185">Reference proteome</keyword>
<feature type="domain" description="SOWAHA-C winged helix-turn-helix" evidence="6">
    <location>
        <begin position="3"/>
        <end position="80"/>
    </location>
</feature>
<dbReference type="PROSITE" id="PS50088">
    <property type="entry name" value="ANK_REPEAT"/>
    <property type="match status" value="2"/>
</dbReference>
<feature type="repeat" description="ANK" evidence="4">
    <location>
        <begin position="363"/>
        <end position="396"/>
    </location>
</feature>
<accession>A0ABD1ITJ7</accession>
<name>A0ABD1ITJ7_9TELE</name>
<evidence type="ECO:0000313" key="7">
    <source>
        <dbReference type="EMBL" id="KAL2077536.1"/>
    </source>
</evidence>
<dbReference type="PROSITE" id="PS50297">
    <property type="entry name" value="ANK_REP_REGION"/>
    <property type="match status" value="2"/>
</dbReference>
<sequence>MALTQETILKYLLEHGGKVKNSELLSKFKEALSCSDAVEKKQNRDLFKSFVNNIAVVKVIDEVKYVVVKKKYQGFVRSSSLIAPKNEFEDSLSRFSSSASSISPERQCVLKQGTDKSVQSIIENNNNSYLTININAVGRGSNPDDNLRIDPASEGCCNLDWKRQQMSPRNEISSVPKDANPMRTGAVFAIISVKSPPVSPSNQEQLHTRVLVQEPASQQHLQAIRITPLEKTDSSRYHKPNESEKEDSPESKRRQLETKLPHTAQLKRGNKNTKPSHEPKYSEGVPLELPEHEWLVKSAAGHWDQVYGLLLQDTQLADKKDFISGFTALHWAAKAGHKDMVCKIIDLSADRGVEVDVNARTHAGYTPLHIAAIHGQSSVITLLVQDYCANANIRDNSGKKPYHYLDQGANLEVRELLGDPHVGQRQEMPCEKGQDEHGFSELHKGFNTFSKLFHPHLGHRKKPRHRPSFHFISGGDDSGDERREHVLSRRLSEMFH</sequence>
<feature type="compositionally biased region" description="Basic and acidic residues" evidence="5">
    <location>
        <begin position="228"/>
        <end position="260"/>
    </location>
</feature>
<dbReference type="Proteomes" id="UP001591681">
    <property type="component" value="Unassembled WGS sequence"/>
</dbReference>
<comment type="caution">
    <text evidence="7">The sequence shown here is derived from an EMBL/GenBank/DDBJ whole genome shotgun (WGS) entry which is preliminary data.</text>
</comment>
<evidence type="ECO:0000256" key="4">
    <source>
        <dbReference type="PROSITE-ProRule" id="PRU00023"/>
    </source>
</evidence>
<feature type="region of interest" description="Disordered" evidence="5">
    <location>
        <begin position="217"/>
        <end position="284"/>
    </location>
</feature>
<evidence type="ECO:0000256" key="3">
    <source>
        <dbReference type="ARBA" id="ARBA00038122"/>
    </source>
</evidence>
<protein>
    <recommendedName>
        <fullName evidence="6">SOWAHA-C winged helix-turn-helix domain-containing protein</fullName>
    </recommendedName>
</protein>
<feature type="region of interest" description="Disordered" evidence="5">
    <location>
        <begin position="456"/>
        <end position="482"/>
    </location>
</feature>